<dbReference type="PANTHER" id="PTHR40047:SF1">
    <property type="entry name" value="UPF0703 PROTEIN YCGQ"/>
    <property type="match status" value="1"/>
</dbReference>
<dbReference type="OrthoDB" id="9770408at2"/>
<feature type="domain" description="DUF1980" evidence="3">
    <location>
        <begin position="124"/>
        <end position="251"/>
    </location>
</feature>
<dbReference type="InterPro" id="IPR048447">
    <property type="entry name" value="DUF1980_C"/>
</dbReference>
<keyword evidence="5" id="KW-1185">Reference proteome</keyword>
<keyword evidence="1" id="KW-1133">Transmembrane helix</keyword>
<protein>
    <submittedName>
        <fullName evidence="4">TIGR03943 family protein</fullName>
    </submittedName>
</protein>
<comment type="caution">
    <text evidence="4">The sequence shown here is derived from an EMBL/GenBank/DDBJ whole genome shotgun (WGS) entry which is preliminary data.</text>
</comment>
<name>A0A364K592_9BACL</name>
<evidence type="ECO:0000259" key="2">
    <source>
        <dbReference type="Pfam" id="PF09323"/>
    </source>
</evidence>
<gene>
    <name evidence="4" type="ORF">DL897_09410</name>
</gene>
<organism evidence="4 5">
    <name type="scientific">Thermoflavimicrobium daqui</name>
    <dbReference type="NCBI Taxonomy" id="2137476"/>
    <lineage>
        <taxon>Bacteria</taxon>
        <taxon>Bacillati</taxon>
        <taxon>Bacillota</taxon>
        <taxon>Bacilli</taxon>
        <taxon>Bacillales</taxon>
        <taxon>Thermoactinomycetaceae</taxon>
        <taxon>Thermoflavimicrobium</taxon>
    </lineage>
</organism>
<feature type="domain" description="DUF1980" evidence="2">
    <location>
        <begin position="5"/>
        <end position="97"/>
    </location>
</feature>
<dbReference type="InterPro" id="IPR048493">
    <property type="entry name" value="DUF1980_N"/>
</dbReference>
<reference evidence="4 5" key="2">
    <citation type="submission" date="2018-06" db="EMBL/GenBank/DDBJ databases">
        <authorList>
            <person name="Zhirakovskaya E."/>
        </authorList>
    </citation>
    <scope>NUCLEOTIDE SEQUENCE [LARGE SCALE GENOMIC DNA]</scope>
    <source>
        <strain evidence="4 5">FBKL4.011</strain>
    </source>
</reference>
<dbReference type="Proteomes" id="UP000251213">
    <property type="component" value="Unassembled WGS sequence"/>
</dbReference>
<dbReference type="EMBL" id="QJKK01000004">
    <property type="protein sequence ID" value="RAL24516.1"/>
    <property type="molecule type" value="Genomic_DNA"/>
</dbReference>
<accession>A0A364K592</accession>
<dbReference type="Pfam" id="PF09323">
    <property type="entry name" value="DUF1980"/>
    <property type="match status" value="1"/>
</dbReference>
<keyword evidence="1" id="KW-0812">Transmembrane</keyword>
<evidence type="ECO:0000259" key="3">
    <source>
        <dbReference type="Pfam" id="PF21537"/>
    </source>
</evidence>
<evidence type="ECO:0000313" key="5">
    <source>
        <dbReference type="Proteomes" id="UP000251213"/>
    </source>
</evidence>
<reference evidence="4 5" key="1">
    <citation type="submission" date="2018-06" db="EMBL/GenBank/DDBJ databases">
        <title>Thermoflavimicrobium daqus sp. nov., a thermophilic microbe isolated from Moutai-flavour Daqu.</title>
        <authorList>
            <person name="Wang X."/>
            <person name="Zhou H."/>
        </authorList>
    </citation>
    <scope>NUCLEOTIDE SEQUENCE [LARGE SCALE GENOMIC DNA]</scope>
    <source>
        <strain evidence="4 5">FBKL4.011</strain>
    </source>
</reference>
<evidence type="ECO:0000313" key="4">
    <source>
        <dbReference type="EMBL" id="RAL24516.1"/>
    </source>
</evidence>
<dbReference type="PANTHER" id="PTHR40047">
    <property type="entry name" value="UPF0703 PROTEIN YCGQ"/>
    <property type="match status" value="1"/>
</dbReference>
<evidence type="ECO:0000256" key="1">
    <source>
        <dbReference type="SAM" id="Phobius"/>
    </source>
</evidence>
<dbReference type="InterPro" id="IPR015402">
    <property type="entry name" value="DUF1980"/>
</dbReference>
<dbReference type="Pfam" id="PF21537">
    <property type="entry name" value="DUF1980_C"/>
    <property type="match status" value="1"/>
</dbReference>
<keyword evidence="1" id="KW-0472">Membrane</keyword>
<sequence length="252" mass="29143">MTAWLRMLICFGLAILLCHLLITGEITLYIHPKFRFLIAMSILFLILLGLVQLWNLQRKEMHRIGFWGYLLVSLPFFMFILIPPKALDASIATKKGVSYIDANEMKKQQGATKKNIEESNDPLNKFKQKVKELKKKPIIVMDEKEYGDLYTLIYTFPKELVGKKVRVRGFVYYDPSLTKNEWVVGRFTVTCCTADASVVGFVVKSDKQFKENQWIETTGVIQLKKENGMDIPVLKLNSYQLIPAPKDPYIYF</sequence>
<feature type="transmembrane region" description="Helical" evidence="1">
    <location>
        <begin position="34"/>
        <end position="54"/>
    </location>
</feature>
<dbReference type="NCBIfam" id="TIGR03943">
    <property type="entry name" value="TIGR03943 family putative permease subunit"/>
    <property type="match status" value="1"/>
</dbReference>
<dbReference type="AlphaFoldDB" id="A0A364K592"/>
<feature type="transmembrane region" description="Helical" evidence="1">
    <location>
        <begin position="66"/>
        <end position="84"/>
    </location>
</feature>
<dbReference type="InterPro" id="IPR052955">
    <property type="entry name" value="UPF0703_membrane_permease"/>
</dbReference>
<dbReference type="RefSeq" id="WP_113658887.1">
    <property type="nucleotide sequence ID" value="NZ_KZ845666.1"/>
</dbReference>
<proteinExistence type="predicted"/>